<evidence type="ECO:0000313" key="2">
    <source>
        <dbReference type="EMBL" id="RIB29074.1"/>
    </source>
</evidence>
<dbReference type="OrthoDB" id="2427879at2759"/>
<dbReference type="EMBL" id="QKWP01000047">
    <property type="protein sequence ID" value="RIB29074.1"/>
    <property type="molecule type" value="Genomic_DNA"/>
</dbReference>
<protein>
    <submittedName>
        <fullName evidence="2">Uncharacterized protein</fullName>
    </submittedName>
</protein>
<gene>
    <name evidence="2" type="ORF">C2G38_2156298</name>
</gene>
<reference evidence="2 3" key="1">
    <citation type="submission" date="2018-06" db="EMBL/GenBank/DDBJ databases">
        <title>Comparative genomics reveals the genomic features of Rhizophagus irregularis, R. cerebriforme, R. diaphanum and Gigaspora rosea, and their symbiotic lifestyle signature.</title>
        <authorList>
            <person name="Morin E."/>
            <person name="San Clemente H."/>
            <person name="Chen E.C.H."/>
            <person name="De La Providencia I."/>
            <person name="Hainaut M."/>
            <person name="Kuo A."/>
            <person name="Kohler A."/>
            <person name="Murat C."/>
            <person name="Tang N."/>
            <person name="Roy S."/>
            <person name="Loubradou J."/>
            <person name="Henrissat B."/>
            <person name="Grigoriev I.V."/>
            <person name="Corradi N."/>
            <person name="Roux C."/>
            <person name="Martin F.M."/>
        </authorList>
    </citation>
    <scope>NUCLEOTIDE SEQUENCE [LARGE SCALE GENOMIC DNA]</scope>
    <source>
        <strain evidence="2 3">DAOM 194757</strain>
    </source>
</reference>
<keyword evidence="3" id="KW-1185">Reference proteome</keyword>
<feature type="compositionally biased region" description="Basic and acidic residues" evidence="1">
    <location>
        <begin position="25"/>
        <end position="43"/>
    </location>
</feature>
<organism evidence="2 3">
    <name type="scientific">Gigaspora rosea</name>
    <dbReference type="NCBI Taxonomy" id="44941"/>
    <lineage>
        <taxon>Eukaryota</taxon>
        <taxon>Fungi</taxon>
        <taxon>Fungi incertae sedis</taxon>
        <taxon>Mucoromycota</taxon>
        <taxon>Glomeromycotina</taxon>
        <taxon>Glomeromycetes</taxon>
        <taxon>Diversisporales</taxon>
        <taxon>Gigasporaceae</taxon>
        <taxon>Gigaspora</taxon>
    </lineage>
</organism>
<evidence type="ECO:0000256" key="1">
    <source>
        <dbReference type="SAM" id="MobiDB-lite"/>
    </source>
</evidence>
<dbReference type="AlphaFoldDB" id="A0A397W2W3"/>
<accession>A0A397W2W3</accession>
<feature type="compositionally biased region" description="Polar residues" evidence="1">
    <location>
        <begin position="1"/>
        <end position="11"/>
    </location>
</feature>
<sequence length="163" mass="18062">MTNKAYDSSNKVSRKNPNEASDTNDVEHESWVDKAGQKNEGIRGKANNLDVVSVKIGNSLEDFERAEEHIQRYAEFKGFNSSNEVSRKNPNEASDTNDVEHENWVDEAGQENKGSKAGEASEGSVSSFEALSHNRGESNNLDVVSVKIGDPFEDFKCAEEHIQ</sequence>
<name>A0A397W2W3_9GLOM</name>
<dbReference type="Proteomes" id="UP000266673">
    <property type="component" value="Unassembled WGS sequence"/>
</dbReference>
<proteinExistence type="predicted"/>
<comment type="caution">
    <text evidence="2">The sequence shown here is derived from an EMBL/GenBank/DDBJ whole genome shotgun (WGS) entry which is preliminary data.</text>
</comment>
<feature type="region of interest" description="Disordered" evidence="1">
    <location>
        <begin position="1"/>
        <end position="48"/>
    </location>
</feature>
<evidence type="ECO:0000313" key="3">
    <source>
        <dbReference type="Proteomes" id="UP000266673"/>
    </source>
</evidence>
<feature type="region of interest" description="Disordered" evidence="1">
    <location>
        <begin position="76"/>
        <end position="143"/>
    </location>
</feature>